<dbReference type="Pfam" id="PF07690">
    <property type="entry name" value="MFS_1"/>
    <property type="match status" value="1"/>
</dbReference>
<keyword evidence="5 6" id="KW-0472">Membrane</keyword>
<dbReference type="InterPro" id="IPR005829">
    <property type="entry name" value="Sugar_transporter_CS"/>
</dbReference>
<dbReference type="InterPro" id="IPR036259">
    <property type="entry name" value="MFS_trans_sf"/>
</dbReference>
<gene>
    <name evidence="8" type="ORF">UFOPK3547_01547</name>
</gene>
<evidence type="ECO:0000256" key="1">
    <source>
        <dbReference type="ARBA" id="ARBA00004141"/>
    </source>
</evidence>
<keyword evidence="4 6" id="KW-1133">Transmembrane helix</keyword>
<evidence type="ECO:0000256" key="4">
    <source>
        <dbReference type="ARBA" id="ARBA00022989"/>
    </source>
</evidence>
<accession>A0A6J5ZZP4</accession>
<evidence type="ECO:0000313" key="8">
    <source>
        <dbReference type="EMBL" id="CAB4347008.1"/>
    </source>
</evidence>
<proteinExistence type="predicted"/>
<protein>
    <submittedName>
        <fullName evidence="8">Unannotated protein</fullName>
    </submittedName>
</protein>
<dbReference type="AlphaFoldDB" id="A0A6J5ZZP4"/>
<evidence type="ECO:0000256" key="5">
    <source>
        <dbReference type="ARBA" id="ARBA00023136"/>
    </source>
</evidence>
<feature type="domain" description="Major facilitator superfamily (MFS) profile" evidence="7">
    <location>
        <begin position="1"/>
        <end position="481"/>
    </location>
</feature>
<dbReference type="GO" id="GO:0022857">
    <property type="term" value="F:transmembrane transporter activity"/>
    <property type="evidence" value="ECO:0007669"/>
    <property type="project" value="InterPro"/>
</dbReference>
<dbReference type="Gene3D" id="1.20.1720.10">
    <property type="entry name" value="Multidrug resistance protein D"/>
    <property type="match status" value="1"/>
</dbReference>
<dbReference type="PANTHER" id="PTHR42718">
    <property type="entry name" value="MAJOR FACILITATOR SUPERFAMILY MULTIDRUG TRANSPORTER MFSC"/>
    <property type="match status" value="1"/>
</dbReference>
<dbReference type="InterPro" id="IPR020846">
    <property type="entry name" value="MFS_dom"/>
</dbReference>
<evidence type="ECO:0000259" key="7">
    <source>
        <dbReference type="PROSITE" id="PS50850"/>
    </source>
</evidence>
<feature type="transmembrane region" description="Helical" evidence="6">
    <location>
        <begin position="333"/>
        <end position="351"/>
    </location>
</feature>
<dbReference type="EMBL" id="CAESAN010000168">
    <property type="protein sequence ID" value="CAB4347008.1"/>
    <property type="molecule type" value="Genomic_DNA"/>
</dbReference>
<evidence type="ECO:0000256" key="3">
    <source>
        <dbReference type="ARBA" id="ARBA00022692"/>
    </source>
</evidence>
<feature type="transmembrane region" description="Helical" evidence="6">
    <location>
        <begin position="275"/>
        <end position="296"/>
    </location>
</feature>
<feature type="transmembrane region" description="Helical" evidence="6">
    <location>
        <begin position="115"/>
        <end position="139"/>
    </location>
</feature>
<feature type="transmembrane region" description="Helical" evidence="6">
    <location>
        <begin position="179"/>
        <end position="199"/>
    </location>
</feature>
<feature type="transmembrane region" description="Helical" evidence="6">
    <location>
        <begin position="242"/>
        <end position="263"/>
    </location>
</feature>
<feature type="transmembrane region" description="Helical" evidence="6">
    <location>
        <begin position="308"/>
        <end position="327"/>
    </location>
</feature>
<dbReference type="CDD" id="cd17321">
    <property type="entry name" value="MFS_MMR_MDR_like"/>
    <property type="match status" value="1"/>
</dbReference>
<feature type="transmembrane region" description="Helical" evidence="6">
    <location>
        <begin position="79"/>
        <end position="103"/>
    </location>
</feature>
<feature type="transmembrane region" description="Helical" evidence="6">
    <location>
        <begin position="205"/>
        <end position="222"/>
    </location>
</feature>
<reference evidence="8" key="1">
    <citation type="submission" date="2020-05" db="EMBL/GenBank/DDBJ databases">
        <authorList>
            <person name="Chiriac C."/>
            <person name="Salcher M."/>
            <person name="Ghai R."/>
            <person name="Kavagutti S V."/>
        </authorList>
    </citation>
    <scope>NUCLEOTIDE SEQUENCE</scope>
</reference>
<dbReference type="Gene3D" id="1.20.1250.20">
    <property type="entry name" value="MFS general substrate transporter like domains"/>
    <property type="match status" value="1"/>
</dbReference>
<dbReference type="PROSITE" id="PS50850">
    <property type="entry name" value="MFS"/>
    <property type="match status" value="1"/>
</dbReference>
<feature type="transmembrane region" description="Helical" evidence="6">
    <location>
        <begin position="54"/>
        <end position="73"/>
    </location>
</feature>
<name>A0A6J5ZZP4_9ZZZZ</name>
<evidence type="ECO:0000256" key="2">
    <source>
        <dbReference type="ARBA" id="ARBA00022448"/>
    </source>
</evidence>
<feature type="transmembrane region" description="Helical" evidence="6">
    <location>
        <begin position="457"/>
        <end position="477"/>
    </location>
</feature>
<dbReference type="GO" id="GO:0016020">
    <property type="term" value="C:membrane"/>
    <property type="evidence" value="ECO:0007669"/>
    <property type="project" value="UniProtKB-SubCell"/>
</dbReference>
<dbReference type="PROSITE" id="PS00216">
    <property type="entry name" value="SUGAR_TRANSPORT_1"/>
    <property type="match status" value="1"/>
</dbReference>
<dbReference type="SUPFAM" id="SSF103473">
    <property type="entry name" value="MFS general substrate transporter"/>
    <property type="match status" value="1"/>
</dbReference>
<keyword evidence="2" id="KW-0813">Transport</keyword>
<keyword evidence="3 6" id="KW-0812">Transmembrane</keyword>
<sequence>MNLAIVNVTLPTISASLDTPQSSLNLIATGFLLGLAASVLYTGAIADRYGRRKVYMVGTSLSIVTAILAAIAPTTETLIGARILGGFAAGAMYPVTLSMLSALFKRDKRTGATALWSGASNGATILAPILGGICLLSSNANAWRWVFLVTIPLALAVLVLSWIALPAKCGETISPVDHRSGVISVIAVGSLVLAINLVADGISTAVIVSAVVTLIAAAAFIVSDRRAKNPLLPFSVVKVRTFWVAFVTGVIIFGGLMGALFIGQQFTQNVLGYEPLGAALAVLPFGVMSILASFPAGKLITKRGSRPALLLGLSLVLGGFVVMLLTWKQNVSYAPIGLGYVLLGAGVGIAAPATARDLMASVTASKGGVGSAATDLTRDFGGALFQSMMGAVLAAGYAASFDSQLAAKPATDQIAKTANETLTRSYSGAVEIAATYPQYKTAVLDAGQQAFVKGSQLGFAVGVAGALLAIAITWFFFPRRAAELATYAEVAGQ</sequence>
<feature type="transmembrane region" description="Helical" evidence="6">
    <location>
        <begin position="24"/>
        <end position="42"/>
    </location>
</feature>
<comment type="subcellular location">
    <subcellularLocation>
        <location evidence="1">Membrane</location>
        <topology evidence="1">Multi-pass membrane protein</topology>
    </subcellularLocation>
</comment>
<feature type="transmembrane region" description="Helical" evidence="6">
    <location>
        <begin position="145"/>
        <end position="167"/>
    </location>
</feature>
<evidence type="ECO:0000256" key="6">
    <source>
        <dbReference type="SAM" id="Phobius"/>
    </source>
</evidence>
<organism evidence="8">
    <name type="scientific">freshwater metagenome</name>
    <dbReference type="NCBI Taxonomy" id="449393"/>
    <lineage>
        <taxon>unclassified sequences</taxon>
        <taxon>metagenomes</taxon>
        <taxon>ecological metagenomes</taxon>
    </lineage>
</organism>
<dbReference type="PANTHER" id="PTHR42718:SF9">
    <property type="entry name" value="MAJOR FACILITATOR SUPERFAMILY MULTIDRUG TRANSPORTER MFSC"/>
    <property type="match status" value="1"/>
</dbReference>
<dbReference type="InterPro" id="IPR011701">
    <property type="entry name" value="MFS"/>
</dbReference>